<organism evidence="3 4">
    <name type="scientific">Acetobacteroides hydrogenigenes</name>
    <dbReference type="NCBI Taxonomy" id="979970"/>
    <lineage>
        <taxon>Bacteria</taxon>
        <taxon>Pseudomonadati</taxon>
        <taxon>Bacteroidota</taxon>
        <taxon>Bacteroidia</taxon>
        <taxon>Bacteroidales</taxon>
        <taxon>Rikenellaceae</taxon>
        <taxon>Acetobacteroides</taxon>
    </lineage>
</organism>
<dbReference type="AlphaFoldDB" id="A0A4R2E8B8"/>
<comment type="caution">
    <text evidence="3">The sequence shown here is derived from an EMBL/GenBank/DDBJ whole genome shotgun (WGS) entry which is preliminary data.</text>
</comment>
<keyword evidence="1" id="KW-0812">Transmembrane</keyword>
<proteinExistence type="predicted"/>
<accession>A0A4R2E8B8</accession>
<dbReference type="Pfam" id="PF19762">
    <property type="entry name" value="DUF6249"/>
    <property type="match status" value="1"/>
</dbReference>
<feature type="transmembrane region" description="Helical" evidence="1">
    <location>
        <begin position="6"/>
        <end position="22"/>
    </location>
</feature>
<dbReference type="Proteomes" id="UP000294830">
    <property type="component" value="Unassembled WGS sequence"/>
</dbReference>
<evidence type="ECO:0000313" key="3">
    <source>
        <dbReference type="EMBL" id="TCN63086.1"/>
    </source>
</evidence>
<dbReference type="OrthoDB" id="1121497at2"/>
<sequence length="119" mass="13646">MEAILVTGIVFYGFYLIFKAWSDHSIKRMLIKNNMIDQSEKLIVKETPSAEQNSLPTLKWGLVLLALGIGSVVSASFYPLIMTYEEHYYLLTWLLPGIVLIFASLGFLAYFFISQRMKK</sequence>
<evidence type="ECO:0000313" key="4">
    <source>
        <dbReference type="Proteomes" id="UP000294830"/>
    </source>
</evidence>
<name>A0A4R2E8B8_9BACT</name>
<dbReference type="InterPro" id="IPR046216">
    <property type="entry name" value="DUF6249"/>
</dbReference>
<keyword evidence="1" id="KW-1133">Transmembrane helix</keyword>
<reference evidence="3 4" key="1">
    <citation type="submission" date="2019-03" db="EMBL/GenBank/DDBJ databases">
        <title>Genomic Encyclopedia of Archaeal and Bacterial Type Strains, Phase II (KMG-II): from individual species to whole genera.</title>
        <authorList>
            <person name="Goeker M."/>
        </authorList>
    </citation>
    <scope>NUCLEOTIDE SEQUENCE [LARGE SCALE GENOMIC DNA]</scope>
    <source>
        <strain evidence="3 4">RL-C</strain>
    </source>
</reference>
<evidence type="ECO:0000256" key="1">
    <source>
        <dbReference type="SAM" id="Phobius"/>
    </source>
</evidence>
<dbReference type="RefSeq" id="WP_131840251.1">
    <property type="nucleotide sequence ID" value="NZ_SLWB01000016.1"/>
</dbReference>
<dbReference type="EMBL" id="SLWB01000016">
    <property type="protein sequence ID" value="TCN63086.1"/>
    <property type="molecule type" value="Genomic_DNA"/>
</dbReference>
<feature type="domain" description="DUF6249" evidence="2">
    <location>
        <begin position="6"/>
        <end position="115"/>
    </location>
</feature>
<feature type="transmembrane region" description="Helical" evidence="1">
    <location>
        <begin position="60"/>
        <end position="81"/>
    </location>
</feature>
<protein>
    <recommendedName>
        <fullName evidence="2">DUF6249 domain-containing protein</fullName>
    </recommendedName>
</protein>
<keyword evidence="4" id="KW-1185">Reference proteome</keyword>
<evidence type="ECO:0000259" key="2">
    <source>
        <dbReference type="Pfam" id="PF19762"/>
    </source>
</evidence>
<gene>
    <name evidence="3" type="ORF">CLV25_11664</name>
</gene>
<keyword evidence="1" id="KW-0472">Membrane</keyword>
<feature type="transmembrane region" description="Helical" evidence="1">
    <location>
        <begin position="93"/>
        <end position="113"/>
    </location>
</feature>